<accession>A0A6A4GUG2</accession>
<gene>
    <name evidence="2" type="ORF">BT96DRAFT_1025087</name>
</gene>
<protein>
    <submittedName>
        <fullName evidence="2">Uncharacterized protein</fullName>
    </submittedName>
</protein>
<sequence length="341" mass="37542">MSSPSNSISTTIYNEALFSALPRASTIAQLTIRQTKKLDGGRAVPVDQVPRGLPKSSVSRNLEPPEPDKEALEIPEHRKTRLDAYRAGEEKLIHAIIDGKLANLTSFTWDTDPPLYDVRSGVSLVIDGQELDIWTALGKRCPKLVHLQVLDSAEYNYVHSAMDNALDSVMGFAPVIMRNERPFAHVLPVHDSSIFDAIKGLRSFVYRCYSYKHGKDEIPMDRLCGMLRASPNLEVLKLSFSVYGMRGTETYSASLDPLFETGKPVVFSSLHTFDVCAVRASPENAIVFFSANPSLRIVKVSHEGGYNTTDDNFGQNQAVLPEGVLPNVVEFDVGGMEGPGK</sequence>
<dbReference type="EMBL" id="ML769700">
    <property type="protein sequence ID" value="KAE9389358.1"/>
    <property type="molecule type" value="Genomic_DNA"/>
</dbReference>
<dbReference type="AlphaFoldDB" id="A0A6A4GUG2"/>
<proteinExistence type="predicted"/>
<organism evidence="2 3">
    <name type="scientific">Gymnopus androsaceus JB14</name>
    <dbReference type="NCBI Taxonomy" id="1447944"/>
    <lineage>
        <taxon>Eukaryota</taxon>
        <taxon>Fungi</taxon>
        <taxon>Dikarya</taxon>
        <taxon>Basidiomycota</taxon>
        <taxon>Agaricomycotina</taxon>
        <taxon>Agaricomycetes</taxon>
        <taxon>Agaricomycetidae</taxon>
        <taxon>Agaricales</taxon>
        <taxon>Marasmiineae</taxon>
        <taxon>Omphalotaceae</taxon>
        <taxon>Gymnopus</taxon>
    </lineage>
</organism>
<feature type="region of interest" description="Disordered" evidence="1">
    <location>
        <begin position="39"/>
        <end position="72"/>
    </location>
</feature>
<reference evidence="2" key="1">
    <citation type="journal article" date="2019" name="Environ. Microbiol.">
        <title>Fungal ecological strategies reflected in gene transcription - a case study of two litter decomposers.</title>
        <authorList>
            <person name="Barbi F."/>
            <person name="Kohler A."/>
            <person name="Barry K."/>
            <person name="Baskaran P."/>
            <person name="Daum C."/>
            <person name="Fauchery L."/>
            <person name="Ihrmark K."/>
            <person name="Kuo A."/>
            <person name="LaButti K."/>
            <person name="Lipzen A."/>
            <person name="Morin E."/>
            <person name="Grigoriev I.V."/>
            <person name="Henrissat B."/>
            <person name="Lindahl B."/>
            <person name="Martin F."/>
        </authorList>
    </citation>
    <scope>NUCLEOTIDE SEQUENCE</scope>
    <source>
        <strain evidence="2">JB14</strain>
    </source>
</reference>
<keyword evidence="3" id="KW-1185">Reference proteome</keyword>
<evidence type="ECO:0000256" key="1">
    <source>
        <dbReference type="SAM" id="MobiDB-lite"/>
    </source>
</evidence>
<evidence type="ECO:0000313" key="2">
    <source>
        <dbReference type="EMBL" id="KAE9389358.1"/>
    </source>
</evidence>
<dbReference type="OrthoDB" id="3036354at2759"/>
<dbReference type="Proteomes" id="UP000799118">
    <property type="component" value="Unassembled WGS sequence"/>
</dbReference>
<name>A0A6A4GUG2_9AGAR</name>
<evidence type="ECO:0000313" key="3">
    <source>
        <dbReference type="Proteomes" id="UP000799118"/>
    </source>
</evidence>